<feature type="signal peptide" evidence="1">
    <location>
        <begin position="1"/>
        <end position="21"/>
    </location>
</feature>
<sequence length="189" mass="21007">MSCLFVLSFTLLLMCLSGSFGDELEVEFLLQDEDLPPKHDGYLTLMSWSQFQKEFDETEGGPKVTKVMLGGKIRRVTTVLPMQISDGRVIPIPFIIDSGAPGLMYLGTGSLGRLKELNLINNKARTDVYQNTFHLMGTFYNEARSAFLAQPNVSEFPSEHEGASVKGDIRLNLIGLQGMAILKIDVTWD</sequence>
<keyword evidence="1" id="KW-0732">Signal</keyword>
<name>A0A1X7V2R0_AMPQE</name>
<accession>A0A1X7V2R0</accession>
<evidence type="ECO:0000313" key="2">
    <source>
        <dbReference type="EnsemblMetazoa" id="Aqu2.1.34246_001"/>
    </source>
</evidence>
<dbReference type="InParanoid" id="A0A1X7V2R0"/>
<dbReference type="EnsemblMetazoa" id="Aqu2.1.34246_001">
    <property type="protein sequence ID" value="Aqu2.1.34246_001"/>
    <property type="gene ID" value="Aqu2.1.34246"/>
</dbReference>
<feature type="chain" id="PRO_5010868951" description="Peptidase A2 domain-containing protein" evidence="1">
    <location>
        <begin position="22"/>
        <end position="189"/>
    </location>
</feature>
<dbReference type="AlphaFoldDB" id="A0A1X7V2R0"/>
<protein>
    <recommendedName>
        <fullName evidence="3">Peptidase A2 domain-containing protein</fullName>
    </recommendedName>
</protein>
<reference evidence="2" key="1">
    <citation type="submission" date="2017-05" db="UniProtKB">
        <authorList>
            <consortium name="EnsemblMetazoa"/>
        </authorList>
    </citation>
    <scope>IDENTIFICATION</scope>
</reference>
<evidence type="ECO:0008006" key="3">
    <source>
        <dbReference type="Google" id="ProtNLM"/>
    </source>
</evidence>
<proteinExistence type="predicted"/>
<organism evidence="2">
    <name type="scientific">Amphimedon queenslandica</name>
    <name type="common">Sponge</name>
    <dbReference type="NCBI Taxonomy" id="400682"/>
    <lineage>
        <taxon>Eukaryota</taxon>
        <taxon>Metazoa</taxon>
        <taxon>Porifera</taxon>
        <taxon>Demospongiae</taxon>
        <taxon>Heteroscleromorpha</taxon>
        <taxon>Haplosclerida</taxon>
        <taxon>Niphatidae</taxon>
        <taxon>Amphimedon</taxon>
    </lineage>
</organism>
<evidence type="ECO:0000256" key="1">
    <source>
        <dbReference type="SAM" id="SignalP"/>
    </source>
</evidence>